<evidence type="ECO:0000313" key="3">
    <source>
        <dbReference type="Proteomes" id="UP001348397"/>
    </source>
</evidence>
<dbReference type="InterPro" id="IPR001296">
    <property type="entry name" value="Glyco_trans_1"/>
</dbReference>
<dbReference type="Pfam" id="PF00534">
    <property type="entry name" value="Glycos_transf_1"/>
    <property type="match status" value="1"/>
</dbReference>
<proteinExistence type="predicted"/>
<dbReference type="GO" id="GO:0016757">
    <property type="term" value="F:glycosyltransferase activity"/>
    <property type="evidence" value="ECO:0007669"/>
    <property type="project" value="UniProtKB-KW"/>
</dbReference>
<dbReference type="RefSeq" id="WP_326322275.1">
    <property type="nucleotide sequence ID" value="NZ_JAYLAA010000059.1"/>
</dbReference>
<evidence type="ECO:0000259" key="1">
    <source>
        <dbReference type="Pfam" id="PF00534"/>
    </source>
</evidence>
<name>A0ABU6HX21_9FLAO</name>
<evidence type="ECO:0000313" key="2">
    <source>
        <dbReference type="EMBL" id="MEC3877610.1"/>
    </source>
</evidence>
<keyword evidence="2" id="KW-0328">Glycosyltransferase</keyword>
<dbReference type="EC" id="2.4.-.-" evidence="2"/>
<feature type="domain" description="Glycosyl transferase family 1" evidence="1">
    <location>
        <begin position="192"/>
        <end position="342"/>
    </location>
</feature>
<comment type="caution">
    <text evidence="2">The sequence shown here is derived from an EMBL/GenBank/DDBJ whole genome shotgun (WGS) entry which is preliminary data.</text>
</comment>
<dbReference type="PANTHER" id="PTHR12526">
    <property type="entry name" value="GLYCOSYLTRANSFERASE"/>
    <property type="match status" value="1"/>
</dbReference>
<dbReference type="Gene3D" id="3.40.50.2000">
    <property type="entry name" value="Glycogen Phosphorylase B"/>
    <property type="match status" value="2"/>
</dbReference>
<sequence>MKNKKVYFFTNIIPPYRVFFYNLLEQIRTGTNFDFEVFFMRETESNRNWNIDLNDLKFKYKIGNGLYFDIKGFFFHFNPLLVRDLIKSGDEIILGGSWNNPNVMFIAFLKSIGLAKNTLSVWSEANYLTNESQKKNKLRDFLKKWFFKQVDGKFIIPGEMAVKSFEKWNIPIHNIVFLPNVVSTSVFNTDTKKTIENEIPVFFLVARLEENIKGIKNFMEAIGIENLRKINLKIAGTGSSYDDYAKYIRDNNLENNVKLLGNLTQEQIGEQYKNADVFLLPSFSDPSPLSIVEAISSGLPVFVSNRCGNHFETVAEGKNGYVFDPSNHAEIKDKFNKLMGRKNNWKEFSRISLQLAVENFNPDIVIRKFISSYE</sequence>
<dbReference type="EMBL" id="JAYLAA010000059">
    <property type="protein sequence ID" value="MEC3877610.1"/>
    <property type="molecule type" value="Genomic_DNA"/>
</dbReference>
<protein>
    <submittedName>
        <fullName evidence="2">Glycosyltransferase family 4 protein</fullName>
        <ecNumber evidence="2">2.4.-.-</ecNumber>
    </submittedName>
</protein>
<dbReference type="CDD" id="cd03801">
    <property type="entry name" value="GT4_PimA-like"/>
    <property type="match status" value="1"/>
</dbReference>
<organism evidence="2 3">
    <name type="scientific">Chryseobacterium salviniae</name>
    <dbReference type="NCBI Taxonomy" id="3101750"/>
    <lineage>
        <taxon>Bacteria</taxon>
        <taxon>Pseudomonadati</taxon>
        <taxon>Bacteroidota</taxon>
        <taxon>Flavobacteriia</taxon>
        <taxon>Flavobacteriales</taxon>
        <taxon>Weeksellaceae</taxon>
        <taxon>Chryseobacterium group</taxon>
        <taxon>Chryseobacterium</taxon>
    </lineage>
</organism>
<keyword evidence="3" id="KW-1185">Reference proteome</keyword>
<keyword evidence="2" id="KW-0808">Transferase</keyword>
<reference evidence="2 3" key="1">
    <citation type="submission" date="2024-01" db="EMBL/GenBank/DDBJ databases">
        <title>Chryseobacterium sp. T9W2-O.</title>
        <authorList>
            <person name="Maltman C."/>
        </authorList>
    </citation>
    <scope>NUCLEOTIDE SEQUENCE [LARGE SCALE GENOMIC DNA]</scope>
    <source>
        <strain evidence="2 3">T9W2-O</strain>
    </source>
</reference>
<dbReference type="Proteomes" id="UP001348397">
    <property type="component" value="Unassembled WGS sequence"/>
</dbReference>
<gene>
    <name evidence="2" type="ORF">SOP96_17985</name>
</gene>
<dbReference type="SUPFAM" id="SSF53756">
    <property type="entry name" value="UDP-Glycosyltransferase/glycogen phosphorylase"/>
    <property type="match status" value="1"/>
</dbReference>
<accession>A0ABU6HX21</accession>
<dbReference type="PANTHER" id="PTHR12526:SF637">
    <property type="entry name" value="GLYCOSYLTRANSFERASE EPSF-RELATED"/>
    <property type="match status" value="1"/>
</dbReference>